<dbReference type="Pfam" id="PF11583">
    <property type="entry name" value="AurF"/>
    <property type="match status" value="1"/>
</dbReference>
<dbReference type="RefSeq" id="WP_065930944.1">
    <property type="nucleotide sequence ID" value="NZ_FNOX01000029.1"/>
</dbReference>
<dbReference type="Proteomes" id="UP000182902">
    <property type="component" value="Unassembled WGS sequence"/>
</dbReference>
<accession>A0A1H3V643</accession>
<evidence type="ECO:0000313" key="2">
    <source>
        <dbReference type="Proteomes" id="UP000182902"/>
    </source>
</evidence>
<proteinExistence type="predicted"/>
<dbReference type="InterPro" id="IPR025859">
    <property type="entry name" value="AurF/CmlI"/>
</dbReference>
<dbReference type="EMBL" id="FNOX01000029">
    <property type="protein sequence ID" value="SDZ69525.1"/>
    <property type="molecule type" value="Genomic_DNA"/>
</dbReference>
<protein>
    <submittedName>
        <fullName evidence="1">p-aminobenzoate N-oxygenase AurF</fullName>
    </submittedName>
</protein>
<dbReference type="InterPro" id="IPR012348">
    <property type="entry name" value="RNR-like"/>
</dbReference>
<name>A0A1H3V643_9PSED</name>
<dbReference type="GO" id="GO:0016491">
    <property type="term" value="F:oxidoreductase activity"/>
    <property type="evidence" value="ECO:0007669"/>
    <property type="project" value="InterPro"/>
</dbReference>
<sequence length="318" mass="35792">MSTADYRAFAEDWERRATIRTRPRRLLENDDRLIFPACRQPLVLSATFVEHCPQWRDFVLTQSFYKFINDVVIFETEIVDTTARSIAKNRFALPFPLACRIDAMTVVVDEDYHALVALDFLQQTIELTGIQPLELPTQIELSRALPAAQALAPHHLRDAVALIGVAIAENTVTHDVAAFAKDGSVKASIRGLMADHLFDEGRHAQFWTQLVRLYWQAASPADRDSIAAVLPTFLTHYLTNALHKDFDLQLVEHLDVGTDIRQALRDEVTALHFPITRQHPLLGNIMGFLQHSGVLHTPSVARALSEYLPEPGRQTCGV</sequence>
<reference evidence="1 2" key="1">
    <citation type="submission" date="2016-10" db="EMBL/GenBank/DDBJ databases">
        <authorList>
            <person name="de Groot N.N."/>
        </authorList>
    </citation>
    <scope>NUCLEOTIDE SEQUENCE [LARGE SCALE GENOMIC DNA]</scope>
    <source>
        <strain evidence="1 2">ICMP 14252</strain>
    </source>
</reference>
<dbReference type="Gene3D" id="1.10.620.20">
    <property type="entry name" value="Ribonucleotide Reductase, subunit A"/>
    <property type="match status" value="1"/>
</dbReference>
<dbReference type="AlphaFoldDB" id="A0A1H3V643"/>
<gene>
    <name evidence="1" type="ORF">SAMN05216247_1298</name>
</gene>
<organism evidence="1 2">
    <name type="scientific">Pseudomonas salomonii</name>
    <dbReference type="NCBI Taxonomy" id="191391"/>
    <lineage>
        <taxon>Bacteria</taxon>
        <taxon>Pseudomonadati</taxon>
        <taxon>Pseudomonadota</taxon>
        <taxon>Gammaproteobacteria</taxon>
        <taxon>Pseudomonadales</taxon>
        <taxon>Pseudomonadaceae</taxon>
        <taxon>Pseudomonas</taxon>
    </lineage>
</organism>
<evidence type="ECO:0000313" key="1">
    <source>
        <dbReference type="EMBL" id="SDZ69525.1"/>
    </source>
</evidence>